<dbReference type="EMBL" id="CABITT030000003">
    <property type="protein sequence ID" value="VVA97095.1"/>
    <property type="molecule type" value="Genomic_DNA"/>
</dbReference>
<dbReference type="AlphaFoldDB" id="A0A565B8F4"/>
<dbReference type="Proteomes" id="UP000489600">
    <property type="component" value="Unassembled WGS sequence"/>
</dbReference>
<evidence type="ECO:0000313" key="2">
    <source>
        <dbReference type="Proteomes" id="UP000489600"/>
    </source>
</evidence>
<accession>A0A565B8F4</accession>
<name>A0A565B8F4_9BRAS</name>
<gene>
    <name evidence="1" type="ORF">ANE_LOCUS7540</name>
</gene>
<proteinExistence type="predicted"/>
<sequence>MERAEKKTEAESAAIESLALLRSIRKSCRRIEIGGSFVAVGMKGYLTDLAAKKSNVLRQQSFEFLSQDPSANPFAPCFTDL</sequence>
<keyword evidence="2" id="KW-1185">Reference proteome</keyword>
<protein>
    <submittedName>
        <fullName evidence="1">Uncharacterized protein</fullName>
    </submittedName>
</protein>
<organism evidence="1 2">
    <name type="scientific">Arabis nemorensis</name>
    <dbReference type="NCBI Taxonomy" id="586526"/>
    <lineage>
        <taxon>Eukaryota</taxon>
        <taxon>Viridiplantae</taxon>
        <taxon>Streptophyta</taxon>
        <taxon>Embryophyta</taxon>
        <taxon>Tracheophyta</taxon>
        <taxon>Spermatophyta</taxon>
        <taxon>Magnoliopsida</taxon>
        <taxon>eudicotyledons</taxon>
        <taxon>Gunneridae</taxon>
        <taxon>Pentapetalae</taxon>
        <taxon>rosids</taxon>
        <taxon>malvids</taxon>
        <taxon>Brassicales</taxon>
        <taxon>Brassicaceae</taxon>
        <taxon>Arabideae</taxon>
        <taxon>Arabis</taxon>
    </lineage>
</organism>
<evidence type="ECO:0000313" key="1">
    <source>
        <dbReference type="EMBL" id="VVA97095.1"/>
    </source>
</evidence>
<comment type="caution">
    <text evidence="1">The sequence shown here is derived from an EMBL/GenBank/DDBJ whole genome shotgun (WGS) entry which is preliminary data.</text>
</comment>
<reference evidence="1" key="1">
    <citation type="submission" date="2019-07" db="EMBL/GenBank/DDBJ databases">
        <authorList>
            <person name="Dittberner H."/>
        </authorList>
    </citation>
    <scope>NUCLEOTIDE SEQUENCE [LARGE SCALE GENOMIC DNA]</scope>
</reference>